<evidence type="ECO:0000313" key="2">
    <source>
        <dbReference type="EMBL" id="SHI82595.1"/>
    </source>
</evidence>
<keyword evidence="1" id="KW-1133">Transmembrane helix</keyword>
<accession>A0A1M6EAW0</accession>
<evidence type="ECO:0000256" key="1">
    <source>
        <dbReference type="SAM" id="Phobius"/>
    </source>
</evidence>
<dbReference type="OrthoDB" id="268207at2"/>
<keyword evidence="3" id="KW-1185">Reference proteome</keyword>
<dbReference type="Pfam" id="PF13576">
    <property type="entry name" value="Pentapeptide_3"/>
    <property type="match status" value="1"/>
</dbReference>
<reference evidence="2 3" key="1">
    <citation type="submission" date="2016-11" db="EMBL/GenBank/DDBJ databases">
        <authorList>
            <person name="Jaros S."/>
            <person name="Januszkiewicz K."/>
            <person name="Wedrychowicz H."/>
        </authorList>
    </citation>
    <scope>NUCLEOTIDE SEQUENCE [LARGE SCALE GENOMIC DNA]</scope>
    <source>
        <strain evidence="2 3">DSM 21758</strain>
    </source>
</reference>
<dbReference type="Proteomes" id="UP000184310">
    <property type="component" value="Unassembled WGS sequence"/>
</dbReference>
<dbReference type="Gene3D" id="2.160.20.80">
    <property type="entry name" value="E3 ubiquitin-protein ligase SopA"/>
    <property type="match status" value="1"/>
</dbReference>
<dbReference type="InterPro" id="IPR001646">
    <property type="entry name" value="5peptide_repeat"/>
</dbReference>
<gene>
    <name evidence="2" type="ORF">SAMN02745163_00807</name>
</gene>
<feature type="transmembrane region" description="Helical" evidence="1">
    <location>
        <begin position="320"/>
        <end position="337"/>
    </location>
</feature>
<name>A0A1M6EAW0_9CLOT</name>
<protein>
    <submittedName>
        <fullName evidence="2">Uncharacterized protein YjbI, contains pentapeptide repeats</fullName>
    </submittedName>
</protein>
<organism evidence="2 3">
    <name type="scientific">Clostridium cavendishii DSM 21758</name>
    <dbReference type="NCBI Taxonomy" id="1121302"/>
    <lineage>
        <taxon>Bacteria</taxon>
        <taxon>Bacillati</taxon>
        <taxon>Bacillota</taxon>
        <taxon>Clostridia</taxon>
        <taxon>Eubacteriales</taxon>
        <taxon>Clostridiaceae</taxon>
        <taxon>Clostridium</taxon>
    </lineage>
</organism>
<keyword evidence="1" id="KW-0812">Transmembrane</keyword>
<feature type="transmembrane region" description="Helical" evidence="1">
    <location>
        <begin position="373"/>
        <end position="392"/>
    </location>
</feature>
<dbReference type="EMBL" id="FQZB01000005">
    <property type="protein sequence ID" value="SHI82595.1"/>
    <property type="molecule type" value="Genomic_DNA"/>
</dbReference>
<proteinExistence type="predicted"/>
<dbReference type="AlphaFoldDB" id="A0A1M6EAW0"/>
<sequence length="393" mass="45147">MAYINFKEEKAKTVIQLEKRKENNKKICSEQKKNKPKDNNSEKYSFKVLNNVHFGSKDYKNEDEFKVIPDENIECTVFEGCTFSNVKFKNCNFSGCRFVDCKFNKGGVVFEDCIFLKETGDNVPNLNKRINFSCEFYNCKLYAKFINSNCGFLIFDQCNLKDTAFETSDLRSIIIINSELNAIKFKDSNLSGIKVLNTYIMDLEFTDDDKSKLDEKSFFDKITLRKNTKEEYEGIYMVYETLANKFKENSLNNNFGEYYYICNIIKRKSLKPMPKFTSYLYYISCGYGERPIYSVITSLCMIIIFAILYLILGLQIDGKVISYGVYGMGGISIFEFLSQMKEAITVSVSVFGGVGVNDTIPVGYAYILTNFEILFGVIMMGIGIGTITRKLVR</sequence>
<keyword evidence="1" id="KW-0472">Membrane</keyword>
<dbReference type="SUPFAM" id="SSF141571">
    <property type="entry name" value="Pentapeptide repeat-like"/>
    <property type="match status" value="1"/>
</dbReference>
<dbReference type="STRING" id="1121302.SAMN02745163_00807"/>
<evidence type="ECO:0000313" key="3">
    <source>
        <dbReference type="Proteomes" id="UP000184310"/>
    </source>
</evidence>
<dbReference type="RefSeq" id="WP_072985397.1">
    <property type="nucleotide sequence ID" value="NZ_FQZB01000005.1"/>
</dbReference>
<feature type="transmembrane region" description="Helical" evidence="1">
    <location>
        <begin position="292"/>
        <end position="314"/>
    </location>
</feature>